<keyword evidence="1" id="KW-0812">Transmembrane</keyword>
<dbReference type="PANTHER" id="PTHR36832:SF1">
    <property type="entry name" value="SLR1174 PROTEIN"/>
    <property type="match status" value="1"/>
</dbReference>
<feature type="transmembrane region" description="Helical" evidence="1">
    <location>
        <begin position="138"/>
        <end position="166"/>
    </location>
</feature>
<evidence type="ECO:0008006" key="4">
    <source>
        <dbReference type="Google" id="ProtNLM"/>
    </source>
</evidence>
<proteinExistence type="predicted"/>
<gene>
    <name evidence="2" type="ORF">A2703_01870</name>
</gene>
<name>A0A1F5EZA5_9BACT</name>
<sequence>MAKYLLLLKNQISLITTYRFELSWRWLSTLFEIVVYFSLWSLTAQGNQADLKKLLLYYILFFGILHNLQSSKVASWMGDDISSGALNQYLTKPINFPLVQIIKTITILIVRVITPIIILSVGTLFFPGYLAPAGVINFIFFLIFALLGLILWNLLMVIIGSLAFWLTEIRSLVTVVDLIFTFLKGAFIPAYLYPDRVKTLLSYTPFSYLTSFPTDIYQGFVSGEKLFSGSMIIVFWIIVLGFLCRFIYGRGVRRYEAFG</sequence>
<dbReference type="InterPro" id="IPR010390">
    <property type="entry name" value="ABC-2_transporter-like"/>
</dbReference>
<reference evidence="2 3" key="1">
    <citation type="journal article" date="2016" name="Nat. Commun.">
        <title>Thousands of microbial genomes shed light on interconnected biogeochemical processes in an aquifer system.</title>
        <authorList>
            <person name="Anantharaman K."/>
            <person name="Brown C.T."/>
            <person name="Hug L.A."/>
            <person name="Sharon I."/>
            <person name="Castelle C.J."/>
            <person name="Probst A.J."/>
            <person name="Thomas B.C."/>
            <person name="Singh A."/>
            <person name="Wilkins M.J."/>
            <person name="Karaoz U."/>
            <person name="Brodie E.L."/>
            <person name="Williams K.H."/>
            <person name="Hubbard S.S."/>
            <person name="Banfield J.F."/>
        </authorList>
    </citation>
    <scope>NUCLEOTIDE SEQUENCE [LARGE SCALE GENOMIC DNA]</scope>
</reference>
<organism evidence="2 3">
    <name type="scientific">Candidatus Collierbacteria bacterium RIFCSPHIGHO2_01_FULL_50_25</name>
    <dbReference type="NCBI Taxonomy" id="1817722"/>
    <lineage>
        <taxon>Bacteria</taxon>
        <taxon>Candidatus Collieribacteriota</taxon>
    </lineage>
</organism>
<feature type="transmembrane region" description="Helical" evidence="1">
    <location>
        <begin position="24"/>
        <end position="43"/>
    </location>
</feature>
<protein>
    <recommendedName>
        <fullName evidence="4">ABC transporter permease</fullName>
    </recommendedName>
</protein>
<feature type="transmembrane region" description="Helical" evidence="1">
    <location>
        <begin position="98"/>
        <end position="126"/>
    </location>
</feature>
<keyword evidence="1" id="KW-0472">Membrane</keyword>
<dbReference type="PANTHER" id="PTHR36832">
    <property type="entry name" value="SLR1174 PROTEIN-RELATED"/>
    <property type="match status" value="1"/>
</dbReference>
<dbReference type="Pfam" id="PF06182">
    <property type="entry name" value="ABC2_membrane_6"/>
    <property type="match status" value="1"/>
</dbReference>
<evidence type="ECO:0000313" key="3">
    <source>
        <dbReference type="Proteomes" id="UP000177979"/>
    </source>
</evidence>
<dbReference type="AlphaFoldDB" id="A0A1F5EZA5"/>
<comment type="caution">
    <text evidence="2">The sequence shown here is derived from an EMBL/GenBank/DDBJ whole genome shotgun (WGS) entry which is preliminary data.</text>
</comment>
<evidence type="ECO:0000313" key="2">
    <source>
        <dbReference type="EMBL" id="OGD72474.1"/>
    </source>
</evidence>
<keyword evidence="1" id="KW-1133">Transmembrane helix</keyword>
<feature type="transmembrane region" description="Helical" evidence="1">
    <location>
        <begin position="55"/>
        <end position="78"/>
    </location>
</feature>
<evidence type="ECO:0000256" key="1">
    <source>
        <dbReference type="SAM" id="Phobius"/>
    </source>
</evidence>
<dbReference type="Proteomes" id="UP000177979">
    <property type="component" value="Unassembled WGS sequence"/>
</dbReference>
<accession>A0A1F5EZA5</accession>
<dbReference type="EMBL" id="MFAG01000001">
    <property type="protein sequence ID" value="OGD72474.1"/>
    <property type="molecule type" value="Genomic_DNA"/>
</dbReference>
<feature type="transmembrane region" description="Helical" evidence="1">
    <location>
        <begin position="172"/>
        <end position="193"/>
    </location>
</feature>
<feature type="transmembrane region" description="Helical" evidence="1">
    <location>
        <begin position="226"/>
        <end position="248"/>
    </location>
</feature>
<dbReference type="STRING" id="1817722.A2703_01870"/>